<protein>
    <submittedName>
        <fullName evidence="2 3">Uncharacterized protein</fullName>
    </submittedName>
</protein>
<gene>
    <name evidence="3" type="primary">8232146</name>
    <name evidence="2" type="ORF">Phum_PHUM361060</name>
</gene>
<feature type="compositionally biased region" description="Polar residues" evidence="1">
    <location>
        <begin position="242"/>
        <end position="255"/>
    </location>
</feature>
<proteinExistence type="predicted"/>
<evidence type="ECO:0000313" key="4">
    <source>
        <dbReference type="Proteomes" id="UP000009046"/>
    </source>
</evidence>
<dbReference type="RefSeq" id="XP_002428044.1">
    <property type="nucleotide sequence ID" value="XM_002427999.1"/>
</dbReference>
<feature type="region of interest" description="Disordered" evidence="1">
    <location>
        <begin position="323"/>
        <end position="365"/>
    </location>
</feature>
<sequence length="392" mass="45445">MKSSCFSIIKQPQLQSKQKQTTTNKSSMKKLQWINDSPPKTICDTNKITNWLERRPYVKERGLLRLRSRSNNISTRRHSLVPNVDDDKTTTITGISGKCRCNNTTGKYVKKKKNEFNYNNNNNKNSINLGKNIPNSVVAKYVKKSMNHVASFIVESAIRFGEEHGVVKPDKTLPNVYEITPPKRHASERNNNNNKRLKIKKPDKMLGYEDAKKVMWRSDNNNLNRNSAILMDDMYKPRSKAGGTNKTSSWSSQTDSLEDILPILEELKKDEHVVTSDLNLTKLSKNNPALLLLSSSSSSSNTKLRKKEKNLIRYRRILEKIKGTESDNKLLQPQQQQQQPQRRQQRQRRQRQQQQSPDHHVKKRFKKDSIEIDRQRLKGSTISRKQDVNIII</sequence>
<keyword evidence="4" id="KW-1185">Reference proteome</keyword>
<dbReference type="EnsemblMetazoa" id="PHUM361060-RA">
    <property type="protein sequence ID" value="PHUM361060-PA"/>
    <property type="gene ID" value="PHUM361060"/>
</dbReference>
<dbReference type="EMBL" id="AAZO01004197">
    <property type="status" value="NOT_ANNOTATED_CDS"/>
    <property type="molecule type" value="Genomic_DNA"/>
</dbReference>
<dbReference type="CTD" id="8232146"/>
<dbReference type="EMBL" id="DS235366">
    <property type="protein sequence ID" value="EEB15306.1"/>
    <property type="molecule type" value="Genomic_DNA"/>
</dbReference>
<reference evidence="2" key="2">
    <citation type="submission" date="2007-04" db="EMBL/GenBank/DDBJ databases">
        <title>The genome of the human body louse.</title>
        <authorList>
            <consortium name="The Human Body Louse Genome Consortium"/>
            <person name="Kirkness E."/>
            <person name="Walenz B."/>
            <person name="Hass B."/>
            <person name="Bruggner R."/>
            <person name="Strausberg R."/>
        </authorList>
    </citation>
    <scope>NUCLEOTIDE SEQUENCE</scope>
    <source>
        <strain evidence="2">USDA</strain>
    </source>
</reference>
<evidence type="ECO:0000256" key="1">
    <source>
        <dbReference type="SAM" id="MobiDB-lite"/>
    </source>
</evidence>
<name>E0VPK0_PEDHC</name>
<dbReference type="HOGENOM" id="CLU_704587_0_0_1"/>
<organism>
    <name type="scientific">Pediculus humanus subsp. corporis</name>
    <name type="common">Body louse</name>
    <dbReference type="NCBI Taxonomy" id="121224"/>
    <lineage>
        <taxon>Eukaryota</taxon>
        <taxon>Metazoa</taxon>
        <taxon>Ecdysozoa</taxon>
        <taxon>Arthropoda</taxon>
        <taxon>Hexapoda</taxon>
        <taxon>Insecta</taxon>
        <taxon>Pterygota</taxon>
        <taxon>Neoptera</taxon>
        <taxon>Paraneoptera</taxon>
        <taxon>Psocodea</taxon>
        <taxon>Troctomorpha</taxon>
        <taxon>Phthiraptera</taxon>
        <taxon>Anoplura</taxon>
        <taxon>Pediculidae</taxon>
        <taxon>Pediculus</taxon>
    </lineage>
</organism>
<feature type="region of interest" description="Disordered" evidence="1">
    <location>
        <begin position="236"/>
        <end position="255"/>
    </location>
</feature>
<reference evidence="3" key="3">
    <citation type="submission" date="2020-05" db="UniProtKB">
        <authorList>
            <consortium name="EnsemblMetazoa"/>
        </authorList>
    </citation>
    <scope>IDENTIFICATION</scope>
    <source>
        <strain evidence="3">USDA</strain>
    </source>
</reference>
<dbReference type="Proteomes" id="UP000009046">
    <property type="component" value="Unassembled WGS sequence"/>
</dbReference>
<evidence type="ECO:0000313" key="2">
    <source>
        <dbReference type="EMBL" id="EEB15306.1"/>
    </source>
</evidence>
<accession>E0VPK0</accession>
<dbReference type="KEGG" id="phu:Phum_PHUM361060"/>
<dbReference type="InParanoid" id="E0VPK0"/>
<dbReference type="VEuPathDB" id="VectorBase:PHUM361060"/>
<dbReference type="AlphaFoldDB" id="E0VPK0"/>
<reference evidence="2" key="1">
    <citation type="submission" date="2007-04" db="EMBL/GenBank/DDBJ databases">
        <title>Annotation of Pediculus humanus corporis strain USDA.</title>
        <authorList>
            <person name="Kirkness E."/>
            <person name="Hannick L."/>
            <person name="Hass B."/>
            <person name="Bruggner R."/>
            <person name="Lawson D."/>
            <person name="Bidwell S."/>
            <person name="Joardar V."/>
            <person name="Caler E."/>
            <person name="Walenz B."/>
            <person name="Inman J."/>
            <person name="Schobel S."/>
            <person name="Galinsky K."/>
            <person name="Amedeo P."/>
            <person name="Strausberg R."/>
        </authorList>
    </citation>
    <scope>NUCLEOTIDE SEQUENCE</scope>
    <source>
        <strain evidence="2">USDA</strain>
    </source>
</reference>
<dbReference type="GeneID" id="8232146"/>
<feature type="compositionally biased region" description="Low complexity" evidence="1">
    <location>
        <begin position="332"/>
        <end position="342"/>
    </location>
</feature>
<evidence type="ECO:0000313" key="3">
    <source>
        <dbReference type="EnsemblMetazoa" id="PHUM361060-PA"/>
    </source>
</evidence>